<reference evidence="3" key="1">
    <citation type="submission" date="2016-02" db="EMBL/GenBank/DDBJ databases">
        <authorList>
            <person name="Wibberg D."/>
        </authorList>
    </citation>
    <scope>NUCLEOTIDE SEQUENCE [LARGE SCALE GENOMIC DNA]</scope>
</reference>
<dbReference type="Proteomes" id="UP000199013">
    <property type="component" value="Unassembled WGS sequence"/>
</dbReference>
<sequence length="163" mass="17529">MIFSAGREPSEATLLAFGGTGPVLASGIARAAGIMRVIVPHISAVFSAFGIGFSGLAHEYSVPMPASDSEVSDAGEDLLARAQRDMFGEGVSLNECTFETYNRFISDGVPRDEKWTNGSLPDTAGGNGDQLVVRAWHRLPFELGRLPDLSYQSRVRVPDEQQL</sequence>
<protein>
    <submittedName>
        <fullName evidence="2">Hydantoinase/oxoprolinase</fullName>
    </submittedName>
</protein>
<proteinExistence type="predicted"/>
<keyword evidence="3" id="KW-1185">Reference proteome</keyword>
<evidence type="ECO:0000313" key="3">
    <source>
        <dbReference type="Proteomes" id="UP000199013"/>
    </source>
</evidence>
<evidence type="ECO:0000259" key="1">
    <source>
        <dbReference type="Pfam" id="PF01968"/>
    </source>
</evidence>
<name>A0A1C3NWZ1_9ACTN</name>
<dbReference type="GO" id="GO:0016787">
    <property type="term" value="F:hydrolase activity"/>
    <property type="evidence" value="ECO:0007669"/>
    <property type="project" value="InterPro"/>
</dbReference>
<evidence type="ECO:0000313" key="2">
    <source>
        <dbReference type="EMBL" id="SBW21636.1"/>
    </source>
</evidence>
<dbReference type="AlphaFoldDB" id="A0A1C3NWZ1"/>
<dbReference type="Pfam" id="PF01968">
    <property type="entry name" value="Hydantoinase_A"/>
    <property type="match status" value="1"/>
</dbReference>
<dbReference type="EMBL" id="FLUV01000869">
    <property type="protein sequence ID" value="SBW21636.1"/>
    <property type="molecule type" value="Genomic_DNA"/>
</dbReference>
<dbReference type="InterPro" id="IPR002821">
    <property type="entry name" value="Hydantoinase_A"/>
</dbReference>
<feature type="domain" description="Hydantoinase A/oxoprolinase" evidence="1">
    <location>
        <begin position="5"/>
        <end position="59"/>
    </location>
</feature>
<accession>A0A1C3NWZ1</accession>
<organism evidence="2 3">
    <name type="scientific">Candidatus Protofrankia californiensis</name>
    <dbReference type="NCBI Taxonomy" id="1839754"/>
    <lineage>
        <taxon>Bacteria</taxon>
        <taxon>Bacillati</taxon>
        <taxon>Actinomycetota</taxon>
        <taxon>Actinomycetes</taxon>
        <taxon>Frankiales</taxon>
        <taxon>Frankiaceae</taxon>
        <taxon>Protofrankia</taxon>
    </lineage>
</organism>
<gene>
    <name evidence="2" type="ORF">FDG2_2073</name>
</gene>